<sequence length="224" mass="26374">MNILKKVKNRYNSITSAKSFSLNQLDLKLKKYLNYKHGFFIEAGANDGINQSNTLYFEKNQNWKGLLIEPIAELAYRCKINRPKCIIENCALVHFDYESNYIEMRYSNLMSLVKGAMKSEEKEIEHIRRGCELQDIESYEVQVPARTLNSILEQHIIEKIDFLSLDVEGFELSVLQGIDFDKYRPAWMLVEARYRDEIDSFLKQLYEPVAELSHHDVLYKNLKF</sequence>
<protein>
    <submittedName>
        <fullName evidence="2">FkbM family methyltransferase</fullName>
    </submittedName>
</protein>
<gene>
    <name evidence="2" type="ORF">AB0759_01320</name>
</gene>
<evidence type="ECO:0000313" key="2">
    <source>
        <dbReference type="EMBL" id="MFL9459283.1"/>
    </source>
</evidence>
<comment type="caution">
    <text evidence="2">The sequence shown here is derived from an EMBL/GenBank/DDBJ whole genome shotgun (WGS) entry which is preliminary data.</text>
</comment>
<dbReference type="PANTHER" id="PTHR34009:SF2">
    <property type="entry name" value="PROTEIN STAR"/>
    <property type="match status" value="1"/>
</dbReference>
<dbReference type="EMBL" id="JBFQGM010000001">
    <property type="protein sequence ID" value="MFL9459283.1"/>
    <property type="molecule type" value="Genomic_DNA"/>
</dbReference>
<organism evidence="2 3">
    <name type="scientific">Scytonema tolypothrichoides VB-61278_2</name>
    <dbReference type="NCBI Taxonomy" id="3232314"/>
    <lineage>
        <taxon>Bacteria</taxon>
        <taxon>Bacillati</taxon>
        <taxon>Cyanobacteriota</taxon>
        <taxon>Cyanophyceae</taxon>
        <taxon>Nostocales</taxon>
        <taxon>Scytonemataceae</taxon>
        <taxon>Scytonema</taxon>
    </lineage>
</organism>
<evidence type="ECO:0000259" key="1">
    <source>
        <dbReference type="Pfam" id="PF05050"/>
    </source>
</evidence>
<dbReference type="GO" id="GO:0032259">
    <property type="term" value="P:methylation"/>
    <property type="evidence" value="ECO:0007669"/>
    <property type="project" value="UniProtKB-KW"/>
</dbReference>
<name>A0ABW8WE62_9CYAN</name>
<keyword evidence="2" id="KW-0808">Transferase</keyword>
<proteinExistence type="predicted"/>
<dbReference type="InterPro" id="IPR029063">
    <property type="entry name" value="SAM-dependent_MTases_sf"/>
</dbReference>
<dbReference type="InterPro" id="IPR006342">
    <property type="entry name" value="FkbM_mtfrase"/>
</dbReference>
<accession>A0ABW8WE62</accession>
<dbReference type="PANTHER" id="PTHR34009">
    <property type="entry name" value="PROTEIN STAR"/>
    <property type="match status" value="1"/>
</dbReference>
<feature type="domain" description="Methyltransferase FkbM" evidence="1">
    <location>
        <begin position="43"/>
        <end position="197"/>
    </location>
</feature>
<dbReference type="Gene3D" id="3.40.50.150">
    <property type="entry name" value="Vaccinia Virus protein VP39"/>
    <property type="match status" value="1"/>
</dbReference>
<keyword evidence="3" id="KW-1185">Reference proteome</keyword>
<dbReference type="Proteomes" id="UP001628874">
    <property type="component" value="Unassembled WGS sequence"/>
</dbReference>
<reference evidence="2 3" key="1">
    <citation type="submission" date="2024-07" db="EMBL/GenBank/DDBJ databases">
        <authorList>
            <person name="Tripathy S."/>
        </authorList>
    </citation>
    <scope>NUCLEOTIDE SEQUENCE [LARGE SCALE GENOMIC DNA]</scope>
    <source>
        <strain evidence="2 3">VB-61278_2</strain>
    </source>
</reference>
<dbReference type="Pfam" id="PF05050">
    <property type="entry name" value="Methyltransf_21"/>
    <property type="match status" value="1"/>
</dbReference>
<dbReference type="SUPFAM" id="SSF53335">
    <property type="entry name" value="S-adenosyl-L-methionine-dependent methyltransferases"/>
    <property type="match status" value="1"/>
</dbReference>
<dbReference type="NCBIfam" id="TIGR01444">
    <property type="entry name" value="fkbM_fam"/>
    <property type="match status" value="1"/>
</dbReference>
<evidence type="ECO:0000313" key="3">
    <source>
        <dbReference type="Proteomes" id="UP001628874"/>
    </source>
</evidence>
<dbReference type="GO" id="GO:0008168">
    <property type="term" value="F:methyltransferase activity"/>
    <property type="evidence" value="ECO:0007669"/>
    <property type="project" value="UniProtKB-KW"/>
</dbReference>
<dbReference type="RefSeq" id="WP_202048678.1">
    <property type="nucleotide sequence ID" value="NZ_JBFQGM010000001.1"/>
</dbReference>
<keyword evidence="2" id="KW-0489">Methyltransferase</keyword>
<dbReference type="InterPro" id="IPR053202">
    <property type="entry name" value="EGF_Rcpt_Signaling_Reg"/>
</dbReference>